<keyword evidence="1" id="KW-0175">Coiled coil</keyword>
<name>A0AAV9K202_9SOLN</name>
<keyword evidence="3" id="KW-1185">Reference proteome</keyword>
<dbReference type="AlphaFoldDB" id="A0AAV9K202"/>
<protein>
    <submittedName>
        <fullName evidence="2">Uncharacterized protein</fullName>
    </submittedName>
</protein>
<proteinExistence type="predicted"/>
<evidence type="ECO:0000313" key="3">
    <source>
        <dbReference type="Proteomes" id="UP001311915"/>
    </source>
</evidence>
<organism evidence="2 3">
    <name type="scientific">Solanum pinnatisectum</name>
    <name type="common">tansyleaf nightshade</name>
    <dbReference type="NCBI Taxonomy" id="50273"/>
    <lineage>
        <taxon>Eukaryota</taxon>
        <taxon>Viridiplantae</taxon>
        <taxon>Streptophyta</taxon>
        <taxon>Embryophyta</taxon>
        <taxon>Tracheophyta</taxon>
        <taxon>Spermatophyta</taxon>
        <taxon>Magnoliopsida</taxon>
        <taxon>eudicotyledons</taxon>
        <taxon>Gunneridae</taxon>
        <taxon>Pentapetalae</taxon>
        <taxon>asterids</taxon>
        <taxon>lamiids</taxon>
        <taxon>Solanales</taxon>
        <taxon>Solanaceae</taxon>
        <taxon>Solanoideae</taxon>
        <taxon>Solaneae</taxon>
        <taxon>Solanum</taxon>
    </lineage>
</organism>
<evidence type="ECO:0000313" key="2">
    <source>
        <dbReference type="EMBL" id="KAK4706755.1"/>
    </source>
</evidence>
<gene>
    <name evidence="2" type="ORF">R3W88_033719</name>
</gene>
<dbReference type="Proteomes" id="UP001311915">
    <property type="component" value="Unassembled WGS sequence"/>
</dbReference>
<evidence type="ECO:0000256" key="1">
    <source>
        <dbReference type="SAM" id="Coils"/>
    </source>
</evidence>
<comment type="caution">
    <text evidence="2">The sequence shown here is derived from an EMBL/GenBank/DDBJ whole genome shotgun (WGS) entry which is preliminary data.</text>
</comment>
<feature type="coiled-coil region" evidence="1">
    <location>
        <begin position="201"/>
        <end position="256"/>
    </location>
</feature>
<reference evidence="2 3" key="1">
    <citation type="submission" date="2023-10" db="EMBL/GenBank/DDBJ databases">
        <title>Genome-Wide Identification Analysis in wild type Solanum Pinnatisectum Reveals Some Genes Defensing Phytophthora Infestans.</title>
        <authorList>
            <person name="Sun C."/>
        </authorList>
    </citation>
    <scope>NUCLEOTIDE SEQUENCE [LARGE SCALE GENOMIC DNA]</scope>
    <source>
        <strain evidence="2">LQN</strain>
        <tissue evidence="2">Leaf</tissue>
    </source>
</reference>
<dbReference type="EMBL" id="JAWPEI010000052">
    <property type="protein sequence ID" value="KAK4706755.1"/>
    <property type="molecule type" value="Genomic_DNA"/>
</dbReference>
<accession>A0AAV9K202</accession>
<sequence>MEIGKEKYFCTKPVLRAVVDFYTNLIVLEGNIVTSAVNEVELIIDHIRLGEILKIPTNGLAEYVWLDDENCLLTSKFSQGRASTRARKVLKGEMAPFHKLLFEIVHKGILPKRHRGYKACLRDIGIAHALENIEPIDWPSLMIKDMARIVDPQPSSYQLAYGNLFSIVFKEFFVPLGEGECGLLVEPYQTPIVSPRASRPVASLLRDLKTARDQIGALQAENASLRTDLTMSQGEVAKLQEQLVNKQIDNNCLMDRVFSFLLPFRFLLSLVLNTPAH</sequence>